<feature type="domain" description="Sulfatase N-terminal" evidence="5">
    <location>
        <begin position="75"/>
        <end position="487"/>
    </location>
</feature>
<dbReference type="SUPFAM" id="SSF53649">
    <property type="entry name" value="Alkaline phosphatase-like"/>
    <property type="match status" value="1"/>
</dbReference>
<dbReference type="CDD" id="cd16025">
    <property type="entry name" value="PAS_like"/>
    <property type="match status" value="1"/>
</dbReference>
<evidence type="ECO:0000313" key="6">
    <source>
        <dbReference type="EMBL" id="VIP04956.1"/>
    </source>
</evidence>
<keyword evidence="4" id="KW-0106">Calcium</keyword>
<dbReference type="Pfam" id="PF00884">
    <property type="entry name" value="Sulfatase"/>
    <property type="match status" value="1"/>
</dbReference>
<dbReference type="InterPro" id="IPR024607">
    <property type="entry name" value="Sulfatase_CS"/>
</dbReference>
<dbReference type="EMBL" id="LR586016">
    <property type="protein sequence ID" value="VIP04956.1"/>
    <property type="molecule type" value="Genomic_DNA"/>
</dbReference>
<dbReference type="Gene3D" id="3.40.720.10">
    <property type="entry name" value="Alkaline Phosphatase, subunit A"/>
    <property type="match status" value="1"/>
</dbReference>
<name>A0A6C2YTZ3_9BACT</name>
<accession>A0A6C2YTZ3</accession>
<dbReference type="InterPro" id="IPR000917">
    <property type="entry name" value="Sulfatase_N"/>
</dbReference>
<organism evidence="6">
    <name type="scientific">Tuwongella immobilis</name>
    <dbReference type="NCBI Taxonomy" id="692036"/>
    <lineage>
        <taxon>Bacteria</taxon>
        <taxon>Pseudomonadati</taxon>
        <taxon>Planctomycetota</taxon>
        <taxon>Planctomycetia</taxon>
        <taxon>Gemmatales</taxon>
        <taxon>Gemmataceae</taxon>
        <taxon>Tuwongella</taxon>
    </lineage>
</organism>
<evidence type="ECO:0000313" key="7">
    <source>
        <dbReference type="Proteomes" id="UP000464378"/>
    </source>
</evidence>
<evidence type="ECO:0000256" key="1">
    <source>
        <dbReference type="ARBA" id="ARBA00008779"/>
    </source>
</evidence>
<dbReference type="GO" id="GO:0046872">
    <property type="term" value="F:metal ion binding"/>
    <property type="evidence" value="ECO:0007669"/>
    <property type="project" value="UniProtKB-KW"/>
</dbReference>
<dbReference type="PROSITE" id="PS51257">
    <property type="entry name" value="PROKAR_LIPOPROTEIN"/>
    <property type="match status" value="1"/>
</dbReference>
<dbReference type="AlphaFoldDB" id="A0A6C2YTZ3"/>
<dbReference type="PROSITE" id="PS00523">
    <property type="entry name" value="SULFATASE_1"/>
    <property type="match status" value="1"/>
</dbReference>
<gene>
    <name evidence="6" type="ORF">GMBLW1_42370</name>
</gene>
<sequence>MIRSTRLRIAVASLVGIACLWSLTARLTVEAADEPKLDRRVLPIPEPIPKPILQLDARNAQAPPRFAVTAPKNAPNVVLVLLDDMGFGQVGTFGGPVPTPTLDRLAQGGLRYNHFHVAALCSPTRVALLTGRNHHSANAGAVMDVATAFPGYTGVRPNRIAPMAEVLRLNGYCTGAFGKYHETPPWEVSPSGPTDHWPTRSGFDKFYGFIGGETNQFAPLIYDGLAKVEAPHDPNYHFTTDMTNQAISWARFQKSLTPDKPFFLYYAPGATHAPHHVPKSWVDRYRGKFDGGWDKLREETLKRQIALGVVPPGTKLAPKPKDIRDWDTLSADEKKLFARQMEVFAAFTEHTDHEVGRLVKAIEDLDQLENTLFIYIAGDNGSSPEGGLVGVFNEMSFFNGVPETVADQLKRLSEWGGPTAYPHFAAGWAVACNAPFSYGKQVASKFGGNRNGMVMHWPKRIRAKGEVRTQFHHVIDICPTILESAGIPQPTSVNGTVQHPIEGVSMVYTFDDAQAPSRRTTQYFEIAGNRGIYHDGWFAGTVHRAPWEAKPRATLENDIWELYDLRNDYSQANDLAAKNPDKLKELQALFLKEAAKYQVLPIDDRSVERLDPALAGRPDLMAGRKQLTVYEGMVGIAENAFINLKNRAFRISAELELPNANASGVVIAQGGRFAGWSLYCDAGKATYTYNWLGRELYSVTTPTPLPKGNVTLTVDFVPDSVQRGAGGKATLSVNGKPVAEGRIAKTVSNLFSPDETVDVGVDDATPVTEAYRQGDNRFTGTIRKIRIEIK</sequence>
<evidence type="ECO:0000256" key="4">
    <source>
        <dbReference type="ARBA" id="ARBA00022837"/>
    </source>
</evidence>
<protein>
    <recommendedName>
        <fullName evidence="5">Sulfatase N-terminal domain-containing protein</fullName>
    </recommendedName>
</protein>
<dbReference type="RefSeq" id="WP_162659971.1">
    <property type="nucleotide sequence ID" value="NZ_LR593887.1"/>
</dbReference>
<keyword evidence="2" id="KW-0479">Metal-binding</keyword>
<dbReference type="PANTHER" id="PTHR42693:SF43">
    <property type="entry name" value="BLL2667 PROTEIN"/>
    <property type="match status" value="1"/>
</dbReference>
<evidence type="ECO:0000259" key="5">
    <source>
        <dbReference type="Pfam" id="PF00884"/>
    </source>
</evidence>
<comment type="similarity">
    <text evidence="1">Belongs to the sulfatase family.</text>
</comment>
<proteinExistence type="inferred from homology"/>
<dbReference type="GO" id="GO:0016787">
    <property type="term" value="F:hydrolase activity"/>
    <property type="evidence" value="ECO:0007669"/>
    <property type="project" value="UniProtKB-KW"/>
</dbReference>
<dbReference type="PANTHER" id="PTHR42693">
    <property type="entry name" value="ARYLSULFATASE FAMILY MEMBER"/>
    <property type="match status" value="1"/>
</dbReference>
<dbReference type="Proteomes" id="UP000464378">
    <property type="component" value="Chromosome"/>
</dbReference>
<dbReference type="InterPro" id="IPR050738">
    <property type="entry name" value="Sulfatase"/>
</dbReference>
<keyword evidence="3" id="KW-0378">Hydrolase</keyword>
<keyword evidence="7" id="KW-1185">Reference proteome</keyword>
<dbReference type="KEGG" id="tim:GMBLW1_42370"/>
<dbReference type="Gene3D" id="3.30.1120.10">
    <property type="match status" value="1"/>
</dbReference>
<dbReference type="EMBL" id="LR593887">
    <property type="protein sequence ID" value="VTS07270.1"/>
    <property type="molecule type" value="Genomic_DNA"/>
</dbReference>
<dbReference type="InParanoid" id="A0A6C2YTZ3"/>
<dbReference type="InterPro" id="IPR017850">
    <property type="entry name" value="Alkaline_phosphatase_core_sf"/>
</dbReference>
<reference evidence="6" key="1">
    <citation type="submission" date="2019-04" db="EMBL/GenBank/DDBJ databases">
        <authorList>
            <consortium name="Science for Life Laboratories"/>
        </authorList>
    </citation>
    <scope>NUCLEOTIDE SEQUENCE</scope>
    <source>
        <strain evidence="6">MBLW1</strain>
    </source>
</reference>
<evidence type="ECO:0000256" key="2">
    <source>
        <dbReference type="ARBA" id="ARBA00022723"/>
    </source>
</evidence>
<evidence type="ECO:0000256" key="3">
    <source>
        <dbReference type="ARBA" id="ARBA00022801"/>
    </source>
</evidence>